<comment type="pathway">
    <text evidence="3 7">Carbohydrate degradation; pentose phosphate pathway; D-ribulose 5-phosphate from D-glucose 6-phosphate (oxidative stage): step 2/3.</text>
</comment>
<evidence type="ECO:0000256" key="6">
    <source>
        <dbReference type="ARBA" id="ARBA00020337"/>
    </source>
</evidence>
<dbReference type="InterPro" id="IPR006148">
    <property type="entry name" value="Glc/Gal-6P_isomerase"/>
</dbReference>
<dbReference type="NCBIfam" id="TIGR01198">
    <property type="entry name" value="pgl"/>
    <property type="match status" value="1"/>
</dbReference>
<dbReference type="EC" id="3.1.1.31" evidence="5 7"/>
<dbReference type="Gene3D" id="3.40.50.1360">
    <property type="match status" value="1"/>
</dbReference>
<dbReference type="AlphaFoldDB" id="A0A9X1WJ74"/>
<keyword evidence="10" id="KW-1185">Reference proteome</keyword>
<evidence type="ECO:0000313" key="9">
    <source>
        <dbReference type="EMBL" id="MCJ7859670.1"/>
    </source>
</evidence>
<keyword evidence="7 9" id="KW-0378">Hydrolase</keyword>
<accession>A0A9X1WJ74</accession>
<evidence type="ECO:0000256" key="2">
    <source>
        <dbReference type="ARBA" id="ARBA00002681"/>
    </source>
</evidence>
<dbReference type="InterPro" id="IPR037171">
    <property type="entry name" value="NagB/RpiA_transferase-like"/>
</dbReference>
<protein>
    <recommendedName>
        <fullName evidence="6 7">6-phosphogluconolactonase</fullName>
        <shortName evidence="7">6PGL</shortName>
        <ecNumber evidence="5 7">3.1.1.31</ecNumber>
    </recommendedName>
</protein>
<comment type="function">
    <text evidence="2 7">Hydrolysis of 6-phosphogluconolactone to 6-phosphogluconate.</text>
</comment>
<dbReference type="Pfam" id="PF01182">
    <property type="entry name" value="Glucosamine_iso"/>
    <property type="match status" value="1"/>
</dbReference>
<comment type="catalytic activity">
    <reaction evidence="1 7">
        <text>6-phospho-D-glucono-1,5-lactone + H2O = 6-phospho-D-gluconate + H(+)</text>
        <dbReference type="Rhea" id="RHEA:12556"/>
        <dbReference type="ChEBI" id="CHEBI:15377"/>
        <dbReference type="ChEBI" id="CHEBI:15378"/>
        <dbReference type="ChEBI" id="CHEBI:57955"/>
        <dbReference type="ChEBI" id="CHEBI:58759"/>
        <dbReference type="EC" id="3.1.1.31"/>
    </reaction>
</comment>
<dbReference type="Proteomes" id="UP001139207">
    <property type="component" value="Unassembled WGS sequence"/>
</dbReference>
<comment type="similarity">
    <text evidence="4 7">Belongs to the glucosamine/galactosamine-6-phosphate isomerase family. 6-phosphogluconolactonase subfamily.</text>
</comment>
<dbReference type="InterPro" id="IPR039104">
    <property type="entry name" value="6PGL"/>
</dbReference>
<sequence length="271" mass="28009">MNDPTNDPRNLHVSGWDTPDSLAQGVAREIVELVAGVQRDGGVGDDGYARIVLTGGGAGGAVLRELAALDHAARVSADSFPVTAVDWAKVHVFFGDERFVPAGTTGPTARNDELADTELLSHVEIPAANVHRVAVPGDDGPADGPALDAAAAGYAATLAVFAPDGFDLHLLGMGPEGHVNSLFPHTAELAAAPGTSVVAVRDCPKPPAERVSLTREAVHRAAEVWLLVTGEAKREAAAEVVSGEDPEQWPAAGVSGFRRTVLHVDAAADPR</sequence>
<reference evidence="9" key="1">
    <citation type="submission" date="2022-04" db="EMBL/GenBank/DDBJ databases">
        <title>Corynebacterium kalidii LD5P10.</title>
        <authorList>
            <person name="Sun J.Q."/>
        </authorList>
    </citation>
    <scope>NUCLEOTIDE SEQUENCE</scope>
    <source>
        <strain evidence="9">LD5P10</strain>
    </source>
</reference>
<dbReference type="GO" id="GO:0006098">
    <property type="term" value="P:pentose-phosphate shunt"/>
    <property type="evidence" value="ECO:0007669"/>
    <property type="project" value="InterPro"/>
</dbReference>
<feature type="domain" description="Glucosamine/galactosamine-6-phosphate isomerase" evidence="8">
    <location>
        <begin position="18"/>
        <end position="255"/>
    </location>
</feature>
<evidence type="ECO:0000256" key="3">
    <source>
        <dbReference type="ARBA" id="ARBA00004961"/>
    </source>
</evidence>
<comment type="caution">
    <text evidence="9">The sequence shown here is derived from an EMBL/GenBank/DDBJ whole genome shotgun (WGS) entry which is preliminary data.</text>
</comment>
<dbReference type="CDD" id="cd01400">
    <property type="entry name" value="6PGL"/>
    <property type="match status" value="1"/>
</dbReference>
<dbReference type="GO" id="GO:0005975">
    <property type="term" value="P:carbohydrate metabolic process"/>
    <property type="evidence" value="ECO:0007669"/>
    <property type="project" value="UniProtKB-UniRule"/>
</dbReference>
<dbReference type="PANTHER" id="PTHR11054:SF0">
    <property type="entry name" value="6-PHOSPHOGLUCONOLACTONASE"/>
    <property type="match status" value="1"/>
</dbReference>
<evidence type="ECO:0000313" key="10">
    <source>
        <dbReference type="Proteomes" id="UP001139207"/>
    </source>
</evidence>
<dbReference type="InterPro" id="IPR005900">
    <property type="entry name" value="6-phosphogluconolactonase_DevB"/>
</dbReference>
<evidence type="ECO:0000256" key="5">
    <source>
        <dbReference type="ARBA" id="ARBA00013198"/>
    </source>
</evidence>
<evidence type="ECO:0000256" key="4">
    <source>
        <dbReference type="ARBA" id="ARBA00010662"/>
    </source>
</evidence>
<name>A0A9X1WJ74_9CORY</name>
<dbReference type="PANTHER" id="PTHR11054">
    <property type="entry name" value="6-PHOSPHOGLUCONOLACTONASE"/>
    <property type="match status" value="1"/>
</dbReference>
<dbReference type="RefSeq" id="WP_244805381.1">
    <property type="nucleotide sequence ID" value="NZ_JALIEA010000017.1"/>
</dbReference>
<evidence type="ECO:0000259" key="8">
    <source>
        <dbReference type="Pfam" id="PF01182"/>
    </source>
</evidence>
<evidence type="ECO:0000256" key="7">
    <source>
        <dbReference type="RuleBase" id="RU365095"/>
    </source>
</evidence>
<dbReference type="EMBL" id="JALIEA010000017">
    <property type="protein sequence ID" value="MCJ7859670.1"/>
    <property type="molecule type" value="Genomic_DNA"/>
</dbReference>
<gene>
    <name evidence="7 9" type="primary">pgl</name>
    <name evidence="9" type="ORF">MUN33_13275</name>
</gene>
<dbReference type="SUPFAM" id="SSF100950">
    <property type="entry name" value="NagB/RpiA/CoA transferase-like"/>
    <property type="match status" value="1"/>
</dbReference>
<dbReference type="GO" id="GO:0017057">
    <property type="term" value="F:6-phosphogluconolactonase activity"/>
    <property type="evidence" value="ECO:0007669"/>
    <property type="project" value="UniProtKB-UniRule"/>
</dbReference>
<evidence type="ECO:0000256" key="1">
    <source>
        <dbReference type="ARBA" id="ARBA00000832"/>
    </source>
</evidence>
<organism evidence="9 10">
    <name type="scientific">Corynebacterium kalidii</name>
    <dbReference type="NCBI Taxonomy" id="2931982"/>
    <lineage>
        <taxon>Bacteria</taxon>
        <taxon>Bacillati</taxon>
        <taxon>Actinomycetota</taxon>
        <taxon>Actinomycetes</taxon>
        <taxon>Mycobacteriales</taxon>
        <taxon>Corynebacteriaceae</taxon>
        <taxon>Corynebacterium</taxon>
    </lineage>
</organism>
<proteinExistence type="inferred from homology"/>